<dbReference type="InterPro" id="IPR018977">
    <property type="entry name" value="NurA_domain"/>
</dbReference>
<sequence>MSEESLEELFPAPEQGEPLTSIVFKGVREEAEKIIKYLNTNYLLEEKDYFRKILVEKKMLKKIEILSSDVKPCCLALDTSFTSPPLELTGGKLLVITRSHLFYGCRSLGGEEKTGTVGYVRFIQGDEKIGTPYSKIVEREFIREVLVKKKNGLLDLDIVLLDGELFPRIPPGYVGKRNSESVIIKAYNRILDLTQQILELAEETNTVIVGVIKRVYGMDLQVVLDNPMIKVNDKAFSTFILNSGEWIDIGSYTSILNYLNKYIEKHRANLEPRRIRSLIERREWITRVINAAPTTKNVRVATYKAIHPTYFMIATKIEAYPTRKTSLDNIVSYLSYITGNNGVPDPIDKVDTMSMIKKELLYIVQQQLYTELTNKTKNPLLALSLAGLTNPEKMFKIGFK</sequence>
<name>A3DM30_STAMF</name>
<organism evidence="2 3">
    <name type="scientific">Staphylothermus marinus (strain ATCC 43588 / DSM 3639 / JCM 9404 / F1)</name>
    <dbReference type="NCBI Taxonomy" id="399550"/>
    <lineage>
        <taxon>Archaea</taxon>
        <taxon>Thermoproteota</taxon>
        <taxon>Thermoprotei</taxon>
        <taxon>Desulfurococcales</taxon>
        <taxon>Desulfurococcaceae</taxon>
        <taxon>Staphylothermus</taxon>
    </lineage>
</organism>
<dbReference type="RefSeq" id="WP_011838881.1">
    <property type="nucleotide sequence ID" value="NC_009033.1"/>
</dbReference>
<protein>
    <recommendedName>
        <fullName evidence="1">NurA domain-containing protein</fullName>
    </recommendedName>
</protein>
<dbReference type="Proteomes" id="UP000000254">
    <property type="component" value="Chromosome"/>
</dbReference>
<reference evidence="2 3" key="2">
    <citation type="journal article" date="2009" name="Stand. Genomic Sci.">
        <title>Complete genome sequence of Staphylothermus marinus Stetter and Fiala 1986 type strain F1.</title>
        <authorList>
            <person name="Anderson I.J."/>
            <person name="Sun H."/>
            <person name="Lapidus A."/>
            <person name="Copeland A."/>
            <person name="Glavina Del Rio T."/>
            <person name="Tice H."/>
            <person name="Dalin E."/>
            <person name="Lucas S."/>
            <person name="Barry K."/>
            <person name="Land M."/>
            <person name="Richardson P."/>
            <person name="Huber H."/>
            <person name="Kyrpides N.C."/>
        </authorList>
    </citation>
    <scope>NUCLEOTIDE SEQUENCE [LARGE SCALE GENOMIC DNA]</scope>
    <source>
        <strain evidence="3">ATCC 43588 / DSM 3639 / JCM 9404 / F1</strain>
    </source>
</reference>
<evidence type="ECO:0000313" key="2">
    <source>
        <dbReference type="EMBL" id="ABN69690.1"/>
    </source>
</evidence>
<reference evidence="3" key="1">
    <citation type="journal article" date="2009" name="BMC Genomics">
        <title>The complete genome sequence of Staphylothermus marinus reveals differences in sulfur metabolism among heterotrophic Crenarchaeota.</title>
        <authorList>
            <person name="Anderson I.J."/>
            <person name="Dharmarajan L."/>
            <person name="Rodriguez J."/>
            <person name="Hooper S."/>
            <person name="Porat I."/>
            <person name="Ulrich L.E."/>
            <person name="Elkins J.G."/>
            <person name="Mavromatis K."/>
            <person name="Sun H."/>
            <person name="Land M."/>
            <person name="Lapidus A."/>
            <person name="Lucas S."/>
            <person name="Barry K."/>
            <person name="Huber H."/>
            <person name="Zhulin I.B."/>
            <person name="Whitman W.B."/>
            <person name="Mukhopadhyay B."/>
            <person name="Woese C."/>
            <person name="Bristow J."/>
            <person name="Kyrpides N."/>
        </authorList>
    </citation>
    <scope>NUCLEOTIDE SEQUENCE [LARGE SCALE GENOMIC DNA]</scope>
    <source>
        <strain evidence="3">ATCC 43588 / DSM 3639 / JCM 9404 / F1</strain>
    </source>
</reference>
<dbReference type="Pfam" id="PF09376">
    <property type="entry name" value="NurA"/>
    <property type="match status" value="1"/>
</dbReference>
<dbReference type="eggNOG" id="arCOG05561">
    <property type="taxonomic scope" value="Archaea"/>
</dbReference>
<evidence type="ECO:0000259" key="1">
    <source>
        <dbReference type="Pfam" id="PF09376"/>
    </source>
</evidence>
<dbReference type="EMBL" id="CP000575">
    <property type="protein sequence ID" value="ABN69690.1"/>
    <property type="molecule type" value="Genomic_DNA"/>
</dbReference>
<gene>
    <name evidence="2" type="ordered locus">Smar_0583</name>
</gene>
<proteinExistence type="predicted"/>
<dbReference type="KEGG" id="smr:Smar_0583"/>
<accession>A3DM30</accession>
<evidence type="ECO:0000313" key="3">
    <source>
        <dbReference type="Proteomes" id="UP000000254"/>
    </source>
</evidence>
<dbReference type="GeneID" id="4907382"/>
<keyword evidence="3" id="KW-1185">Reference proteome</keyword>
<feature type="domain" description="NurA" evidence="1">
    <location>
        <begin position="139"/>
        <end position="220"/>
    </location>
</feature>
<dbReference type="AlphaFoldDB" id="A3DM30"/>
<dbReference type="HOGENOM" id="CLU_703252_0_0_2"/>